<protein>
    <submittedName>
        <fullName evidence="2">Uncharacterized protein</fullName>
    </submittedName>
</protein>
<name>A0ABW2L129_9PROT</name>
<evidence type="ECO:0000313" key="3">
    <source>
        <dbReference type="Proteomes" id="UP001596456"/>
    </source>
</evidence>
<accession>A0ABW2L129</accession>
<proteinExistence type="predicted"/>
<feature type="region of interest" description="Disordered" evidence="1">
    <location>
        <begin position="50"/>
        <end position="95"/>
    </location>
</feature>
<organism evidence="2 3">
    <name type="scientific">Rhodocista pekingensis</name>
    <dbReference type="NCBI Taxonomy" id="201185"/>
    <lineage>
        <taxon>Bacteria</taxon>
        <taxon>Pseudomonadati</taxon>
        <taxon>Pseudomonadota</taxon>
        <taxon>Alphaproteobacteria</taxon>
        <taxon>Rhodospirillales</taxon>
        <taxon>Azospirillaceae</taxon>
        <taxon>Rhodocista</taxon>
    </lineage>
</organism>
<dbReference type="EMBL" id="JBHTCM010000028">
    <property type="protein sequence ID" value="MFC7335177.1"/>
    <property type="molecule type" value="Genomic_DNA"/>
</dbReference>
<dbReference type="Proteomes" id="UP001596456">
    <property type="component" value="Unassembled WGS sequence"/>
</dbReference>
<sequence length="164" mass="17266">MIPGPFAYAERWDEKSDIYLGLAIERAANAAVVIDSDSVIVKPAVAEAHRPAPVQPGNGGGAQGPGETSPDTGAQPDGGTPQPPPPERKPTRFTGSVMISSERPAREIHQIVEAIVEQLTTIPGSSVKLKLEIDAEVPSGLDRAKVRTLVENANTLGFIDKAVE</sequence>
<reference evidence="3" key="1">
    <citation type="journal article" date="2019" name="Int. J. Syst. Evol. Microbiol.">
        <title>The Global Catalogue of Microorganisms (GCM) 10K type strain sequencing project: providing services to taxonomists for standard genome sequencing and annotation.</title>
        <authorList>
            <consortium name="The Broad Institute Genomics Platform"/>
            <consortium name="The Broad Institute Genome Sequencing Center for Infectious Disease"/>
            <person name="Wu L."/>
            <person name="Ma J."/>
        </authorList>
    </citation>
    <scope>NUCLEOTIDE SEQUENCE [LARGE SCALE GENOMIC DNA]</scope>
    <source>
        <strain evidence="3">CGMCC 1.16275</strain>
    </source>
</reference>
<evidence type="ECO:0000313" key="2">
    <source>
        <dbReference type="EMBL" id="MFC7335177.1"/>
    </source>
</evidence>
<keyword evidence="3" id="KW-1185">Reference proteome</keyword>
<comment type="caution">
    <text evidence="2">The sequence shown here is derived from an EMBL/GenBank/DDBJ whole genome shotgun (WGS) entry which is preliminary data.</text>
</comment>
<gene>
    <name evidence="2" type="ORF">ACFQPS_18560</name>
</gene>
<dbReference type="RefSeq" id="WP_377360715.1">
    <property type="nucleotide sequence ID" value="NZ_JBHTCM010000028.1"/>
</dbReference>
<evidence type="ECO:0000256" key="1">
    <source>
        <dbReference type="SAM" id="MobiDB-lite"/>
    </source>
</evidence>